<evidence type="ECO:0000256" key="1">
    <source>
        <dbReference type="SAM" id="MobiDB-lite"/>
    </source>
</evidence>
<dbReference type="InterPro" id="IPR052432">
    <property type="entry name" value="PITP/CRAL-TRIO"/>
</dbReference>
<evidence type="ECO:0000259" key="2">
    <source>
        <dbReference type="PROSITE" id="PS50191"/>
    </source>
</evidence>
<dbReference type="CDD" id="cd00170">
    <property type="entry name" value="SEC14"/>
    <property type="match status" value="1"/>
</dbReference>
<dbReference type="Gene3D" id="3.40.525.10">
    <property type="entry name" value="CRAL-TRIO lipid binding domain"/>
    <property type="match status" value="1"/>
</dbReference>
<dbReference type="InterPro" id="IPR001251">
    <property type="entry name" value="CRAL-TRIO_dom"/>
</dbReference>
<dbReference type="PROSITE" id="PS50191">
    <property type="entry name" value="CRAL_TRIO"/>
    <property type="match status" value="1"/>
</dbReference>
<dbReference type="SMART" id="SM00516">
    <property type="entry name" value="SEC14"/>
    <property type="match status" value="1"/>
</dbReference>
<proteinExistence type="predicted"/>
<feature type="compositionally biased region" description="Basic and acidic residues" evidence="1">
    <location>
        <begin position="232"/>
        <end position="241"/>
    </location>
</feature>
<dbReference type="Proteomes" id="UP000076580">
    <property type="component" value="Chromosome 02"/>
</dbReference>
<accession>A0A151GHU7</accession>
<dbReference type="OrthoDB" id="43460at2759"/>
<organism evidence="3 4">
    <name type="scientific">Drechmeria coniospora</name>
    <name type="common">Nematophagous fungus</name>
    <name type="synonym">Meria coniospora</name>
    <dbReference type="NCBI Taxonomy" id="98403"/>
    <lineage>
        <taxon>Eukaryota</taxon>
        <taxon>Fungi</taxon>
        <taxon>Dikarya</taxon>
        <taxon>Ascomycota</taxon>
        <taxon>Pezizomycotina</taxon>
        <taxon>Sordariomycetes</taxon>
        <taxon>Hypocreomycetidae</taxon>
        <taxon>Hypocreales</taxon>
        <taxon>Ophiocordycipitaceae</taxon>
        <taxon>Drechmeria</taxon>
    </lineage>
</organism>
<dbReference type="Pfam" id="PF03765">
    <property type="entry name" value="CRAL_TRIO_N"/>
    <property type="match status" value="1"/>
</dbReference>
<comment type="caution">
    <text evidence="3">The sequence shown here is derived from an EMBL/GenBank/DDBJ whole genome shotgun (WGS) entry which is preliminary data.</text>
</comment>
<dbReference type="RefSeq" id="XP_040656026.1">
    <property type="nucleotide sequence ID" value="XM_040800993.1"/>
</dbReference>
<dbReference type="SUPFAM" id="SSF52087">
    <property type="entry name" value="CRAL/TRIO domain"/>
    <property type="match status" value="1"/>
</dbReference>
<name>A0A151GHU7_DRECN</name>
<dbReference type="InParanoid" id="A0A151GHU7"/>
<dbReference type="AlphaFoldDB" id="A0A151GHU7"/>
<dbReference type="STRING" id="98403.A0A151GHU7"/>
<reference evidence="3 4" key="1">
    <citation type="journal article" date="2016" name="Sci. Rep.">
        <title>Insights into Adaptations to a Near-Obligate Nematode Endoparasitic Lifestyle from the Finished Genome of Drechmeria coniospora.</title>
        <authorList>
            <person name="Zhang L."/>
            <person name="Zhou Z."/>
            <person name="Guo Q."/>
            <person name="Fokkens L."/>
            <person name="Miskei M."/>
            <person name="Pocsi I."/>
            <person name="Zhang W."/>
            <person name="Chen M."/>
            <person name="Wang L."/>
            <person name="Sun Y."/>
            <person name="Donzelli B.G."/>
            <person name="Gibson D.M."/>
            <person name="Nelson D.R."/>
            <person name="Luo J.G."/>
            <person name="Rep M."/>
            <person name="Liu H."/>
            <person name="Yang S."/>
            <person name="Wang J."/>
            <person name="Krasnoff S.B."/>
            <person name="Xu Y."/>
            <person name="Molnar I."/>
            <person name="Lin M."/>
        </authorList>
    </citation>
    <scope>NUCLEOTIDE SEQUENCE [LARGE SCALE GENOMIC DNA]</scope>
    <source>
        <strain evidence="3 4">ARSEF 6962</strain>
    </source>
</reference>
<dbReference type="InterPro" id="IPR036273">
    <property type="entry name" value="CRAL/TRIO_N_dom_sf"/>
</dbReference>
<evidence type="ECO:0000313" key="3">
    <source>
        <dbReference type="EMBL" id="KYK56674.1"/>
    </source>
</evidence>
<evidence type="ECO:0000313" key="4">
    <source>
        <dbReference type="Proteomes" id="UP000076580"/>
    </source>
</evidence>
<keyword evidence="4" id="KW-1185">Reference proteome</keyword>
<feature type="domain" description="CRAL-TRIO" evidence="2">
    <location>
        <begin position="347"/>
        <end position="492"/>
    </location>
</feature>
<dbReference type="SUPFAM" id="SSF46938">
    <property type="entry name" value="CRAL/TRIO N-terminal domain"/>
    <property type="match status" value="1"/>
</dbReference>
<sequence length="597" mass="66761">MKQSITVIIEVRARSLIPFSTVVPELKRRLQRRCVATVVRSFGSPSLSVDSRALNPTKFLQLQFPKAFPHLPKDRILSRRSCYTKQRISSSHCTTAVRSHHPNHPSLGSTLALYPAAVTAIVAFTLISCIVVALNVTTTQPGDPPDASSSVVAMSLDAAAPGHVGNLTPEQEEKLRQLWSAIFKVCGVTETSASDETPTMPLPRAETEFSQKKKHGIFRWKSENPESTTETRPADDNDRYGQTKQFQNTLASQTPESIRQALWSMVKHDNPDALVLRFLRARKWDVDKAIVMLISALSWRNSQMKVDSDIMMNGEGGAALDERNGAADAKKLASDFMTQCRTGMSFLHGTDKEGRPICIIKVRLHKPGAQSAESLERYTVFVIETARMALKAPVDTATVVFDMTGFTLANMDYHPVKFMIQCFEANYPESLGAVLVHNSPWVFQGIWRIIRGWLDPVVAAKVHFTNNRAGLEKFIAANQIIKDLGGDEDWEFTYVEPREGENDAMMDTNTRDRLLKGRAELYKEFEAATQKWIQAPDSQEGKEAAAERPKLAEKLRVDYWTLDPYVRSRSLYDRIGNILPGGGVNWYNKDKNATATS</sequence>
<dbReference type="PANTHER" id="PTHR46590:SF1">
    <property type="entry name" value="PHOSPHATIDYLINOSITOL TRANSFER PROTEIN CSR1"/>
    <property type="match status" value="1"/>
</dbReference>
<protein>
    <submittedName>
        <fullName evidence="3">CRAL/TRIO domain protein</fullName>
    </submittedName>
</protein>
<dbReference type="EMBL" id="LAYC01000002">
    <property type="protein sequence ID" value="KYK56674.1"/>
    <property type="molecule type" value="Genomic_DNA"/>
</dbReference>
<dbReference type="SMART" id="SM01100">
    <property type="entry name" value="CRAL_TRIO_N"/>
    <property type="match status" value="1"/>
</dbReference>
<dbReference type="Pfam" id="PF00650">
    <property type="entry name" value="CRAL_TRIO"/>
    <property type="match status" value="1"/>
</dbReference>
<dbReference type="FunCoup" id="A0A151GHU7">
    <property type="interactions" value="153"/>
</dbReference>
<feature type="region of interest" description="Disordered" evidence="1">
    <location>
        <begin position="213"/>
        <end position="241"/>
    </location>
</feature>
<dbReference type="InterPro" id="IPR036865">
    <property type="entry name" value="CRAL-TRIO_dom_sf"/>
</dbReference>
<dbReference type="InterPro" id="IPR011074">
    <property type="entry name" value="CRAL/TRIO_N_dom"/>
</dbReference>
<dbReference type="GeneID" id="63716319"/>
<gene>
    <name evidence="3" type="ORF">DCS_03676</name>
</gene>
<dbReference type="PANTHER" id="PTHR46590">
    <property type="entry name" value="PHOSPHATIDYLINOSITOL TRANSFER PROTEIN CSR1-RELATED"/>
    <property type="match status" value="1"/>
</dbReference>